<keyword evidence="3" id="KW-1185">Reference proteome</keyword>
<dbReference type="InterPro" id="IPR006311">
    <property type="entry name" value="TAT_signal"/>
</dbReference>
<dbReference type="GO" id="GO:0016787">
    <property type="term" value="F:hydrolase activity"/>
    <property type="evidence" value="ECO:0007669"/>
    <property type="project" value="UniProtKB-KW"/>
</dbReference>
<dbReference type="InterPro" id="IPR050789">
    <property type="entry name" value="Diverse_Enzym_Activities"/>
</dbReference>
<feature type="domain" description="Beta-lactamase-related" evidence="1">
    <location>
        <begin position="58"/>
        <end position="400"/>
    </location>
</feature>
<dbReference type="Gene3D" id="3.40.710.10">
    <property type="entry name" value="DD-peptidase/beta-lactamase superfamily"/>
    <property type="match status" value="1"/>
</dbReference>
<dbReference type="PANTHER" id="PTHR43283">
    <property type="entry name" value="BETA-LACTAMASE-RELATED"/>
    <property type="match status" value="1"/>
</dbReference>
<dbReference type="SUPFAM" id="SSF56601">
    <property type="entry name" value="beta-lactamase/transpeptidase-like"/>
    <property type="match status" value="1"/>
</dbReference>
<evidence type="ECO:0000259" key="1">
    <source>
        <dbReference type="Pfam" id="PF00144"/>
    </source>
</evidence>
<dbReference type="InterPro" id="IPR001466">
    <property type="entry name" value="Beta-lactam-related"/>
</dbReference>
<dbReference type="InterPro" id="IPR012338">
    <property type="entry name" value="Beta-lactam/transpept-like"/>
</dbReference>
<reference evidence="2 3" key="1">
    <citation type="submission" date="2019-03" db="EMBL/GenBank/DDBJ databases">
        <title>Draft genome sequences of novel Actinobacteria.</title>
        <authorList>
            <person name="Sahin N."/>
            <person name="Ay H."/>
            <person name="Saygin H."/>
        </authorList>
    </citation>
    <scope>NUCLEOTIDE SEQUENCE [LARGE SCALE GENOMIC DNA]</scope>
    <source>
        <strain evidence="2 3">H3C3</strain>
    </source>
</reference>
<proteinExistence type="predicted"/>
<dbReference type="OrthoDB" id="3863176at2"/>
<dbReference type="PROSITE" id="PS51318">
    <property type="entry name" value="TAT"/>
    <property type="match status" value="1"/>
</dbReference>
<name>A0A4R5C591_9ACTN</name>
<evidence type="ECO:0000313" key="2">
    <source>
        <dbReference type="EMBL" id="TDD93646.1"/>
    </source>
</evidence>
<dbReference type="RefSeq" id="WP_131890946.1">
    <property type="nucleotide sequence ID" value="NZ_SMKU01000028.1"/>
</dbReference>
<sequence length="417" mass="44846">MARSESSPAEPSRRSALGLLGAVPLAAGGAMALPEAAHAGTSRSGHVPKELRPGGSYDRYIARLAAEDKFSGTLLVAHRGRPVLARAYGMADKERSVPNRLDTVFALASASKPFTGLAIVQLAQKRKLKLDATLGTYLDGYPAGVADTVTVHHLLTHSAGMGDPTRPDGRPDKIYNNADDQMRELREYLRKQKLAFPPGTMSLYSSSGMDVLGDIVEKVSGRTFWDYVHENIFRPAGMKRSAYYTRPQWLADEGIAHPYMLQSSGPRLDALRNLDKGGIGDVPGTNSARQFIGTGGGNGFSSAPDLVRFAQALRSGKLLNRAYTELYMAGKMPPAPRPGGPAPDPATQERHQAYGPAAAIFNDQRIISHGGGIAGGATNWSIYIDSEWTAVTLCNYDGVPLQDIINRERHAVTDHLA</sequence>
<keyword evidence="2" id="KW-0378">Hydrolase</keyword>
<evidence type="ECO:0000313" key="3">
    <source>
        <dbReference type="Proteomes" id="UP000294513"/>
    </source>
</evidence>
<comment type="caution">
    <text evidence="2">The sequence shown here is derived from an EMBL/GenBank/DDBJ whole genome shotgun (WGS) entry which is preliminary data.</text>
</comment>
<organism evidence="2 3">
    <name type="scientific">Actinomadura rubrisoli</name>
    <dbReference type="NCBI Taxonomy" id="2530368"/>
    <lineage>
        <taxon>Bacteria</taxon>
        <taxon>Bacillati</taxon>
        <taxon>Actinomycetota</taxon>
        <taxon>Actinomycetes</taxon>
        <taxon>Streptosporangiales</taxon>
        <taxon>Thermomonosporaceae</taxon>
        <taxon>Actinomadura</taxon>
    </lineage>
</organism>
<protein>
    <submittedName>
        <fullName evidence="2">Class A beta-lactamase-related serine hydrolase</fullName>
    </submittedName>
</protein>
<dbReference type="AlphaFoldDB" id="A0A4R5C591"/>
<dbReference type="Proteomes" id="UP000294513">
    <property type="component" value="Unassembled WGS sequence"/>
</dbReference>
<accession>A0A4R5C591</accession>
<dbReference type="EMBL" id="SMKU01000028">
    <property type="protein sequence ID" value="TDD93646.1"/>
    <property type="molecule type" value="Genomic_DNA"/>
</dbReference>
<gene>
    <name evidence="2" type="ORF">E1298_08925</name>
</gene>
<dbReference type="Pfam" id="PF00144">
    <property type="entry name" value="Beta-lactamase"/>
    <property type="match status" value="1"/>
</dbReference>